<evidence type="ECO:0000313" key="1">
    <source>
        <dbReference type="EMBL" id="KAF5192154.1"/>
    </source>
</evidence>
<evidence type="ECO:0000313" key="2">
    <source>
        <dbReference type="Proteomes" id="UP000554482"/>
    </source>
</evidence>
<gene>
    <name evidence="1" type="ORF">FRX31_018260</name>
</gene>
<organism evidence="1 2">
    <name type="scientific">Thalictrum thalictroides</name>
    <name type="common">Rue-anemone</name>
    <name type="synonym">Anemone thalictroides</name>
    <dbReference type="NCBI Taxonomy" id="46969"/>
    <lineage>
        <taxon>Eukaryota</taxon>
        <taxon>Viridiplantae</taxon>
        <taxon>Streptophyta</taxon>
        <taxon>Embryophyta</taxon>
        <taxon>Tracheophyta</taxon>
        <taxon>Spermatophyta</taxon>
        <taxon>Magnoliopsida</taxon>
        <taxon>Ranunculales</taxon>
        <taxon>Ranunculaceae</taxon>
        <taxon>Thalictroideae</taxon>
        <taxon>Thalictrum</taxon>
    </lineage>
</organism>
<dbReference type="EMBL" id="JABWDY010021775">
    <property type="protein sequence ID" value="KAF5192154.1"/>
    <property type="molecule type" value="Genomic_DNA"/>
</dbReference>
<accession>A0A7J6W443</accession>
<dbReference type="Proteomes" id="UP000554482">
    <property type="component" value="Unassembled WGS sequence"/>
</dbReference>
<protein>
    <submittedName>
        <fullName evidence="1">Uncharacterized protein</fullName>
    </submittedName>
</protein>
<sequence>MALQQLGPKYVSPLIKKRITSPVHARSSIKDSQHLYESSACKRAARVDPDEVIRGGRAAMDSIVNDSNKMRKKHCLDENAMRERESRADVRMEWRKVLLYIEVAWAREIES</sequence>
<comment type="caution">
    <text evidence="1">The sequence shown here is derived from an EMBL/GenBank/DDBJ whole genome shotgun (WGS) entry which is preliminary data.</text>
</comment>
<dbReference type="AlphaFoldDB" id="A0A7J6W443"/>
<name>A0A7J6W443_THATH</name>
<keyword evidence="2" id="KW-1185">Reference proteome</keyword>
<reference evidence="1 2" key="1">
    <citation type="submission" date="2020-06" db="EMBL/GenBank/DDBJ databases">
        <title>Transcriptomic and genomic resources for Thalictrum thalictroides and T. hernandezii: Facilitating candidate gene discovery in an emerging model plant lineage.</title>
        <authorList>
            <person name="Arias T."/>
            <person name="Riano-Pachon D.M."/>
            <person name="Di Stilio V.S."/>
        </authorList>
    </citation>
    <scope>NUCLEOTIDE SEQUENCE [LARGE SCALE GENOMIC DNA]</scope>
    <source>
        <strain evidence="2">cv. WT478/WT964</strain>
        <tissue evidence="1">Leaves</tissue>
    </source>
</reference>
<proteinExistence type="predicted"/>